<dbReference type="Pfam" id="PF02358">
    <property type="entry name" value="Trehalose_PPase"/>
    <property type="match status" value="1"/>
</dbReference>
<dbReference type="Gene3D" id="3.40.50.1000">
    <property type="entry name" value="HAD superfamily/HAD-like"/>
    <property type="match status" value="1"/>
</dbReference>
<dbReference type="InterPro" id="IPR003337">
    <property type="entry name" value="Trehalose_PPase"/>
</dbReference>
<evidence type="ECO:0000256" key="2">
    <source>
        <dbReference type="ARBA" id="ARBA00008770"/>
    </source>
</evidence>
<evidence type="ECO:0000313" key="6">
    <source>
        <dbReference type="Proteomes" id="UP000518878"/>
    </source>
</evidence>
<accession>A0A7X5TS86</accession>
<sequence length="268" mass="28308">MTDPGTAVTATRARLPRPSADLVTPASALFLDADGTLLAFADDPDGVVVPDGMLDTLDAIHDVLGGALALVSGRAIASLDGIFGRPGWAAAGQHGLERRDAEGRTTTVPVDAGELARLRTMVHGVADRLPGVRVEDKSWSVALHCREHPEHSPELERIAPAIAARFDGFELQPGSYVYEFKPRGMDKGVAVAAFLDNEPFMGRHPVYLGDDLTDEHAFAMVNERGGASVRVGARTPSSAVFTLSSPADVHAWLDSVKTALTQGAAGRQ</sequence>
<dbReference type="InterPro" id="IPR044651">
    <property type="entry name" value="OTSB-like"/>
</dbReference>
<dbReference type="NCBIfam" id="TIGR00685">
    <property type="entry name" value="T6PP"/>
    <property type="match status" value="1"/>
</dbReference>
<keyword evidence="6" id="KW-1185">Reference proteome</keyword>
<evidence type="ECO:0000256" key="1">
    <source>
        <dbReference type="ARBA" id="ARBA00005199"/>
    </source>
</evidence>
<dbReference type="InterPro" id="IPR023214">
    <property type="entry name" value="HAD_sf"/>
</dbReference>
<organism evidence="5 6">
    <name type="scientific">Luteibacter yeojuensis</name>
    <dbReference type="NCBI Taxonomy" id="345309"/>
    <lineage>
        <taxon>Bacteria</taxon>
        <taxon>Pseudomonadati</taxon>
        <taxon>Pseudomonadota</taxon>
        <taxon>Gammaproteobacteria</taxon>
        <taxon>Lysobacterales</taxon>
        <taxon>Rhodanobacteraceae</taxon>
        <taxon>Luteibacter</taxon>
    </lineage>
</organism>
<dbReference type="SUPFAM" id="SSF56784">
    <property type="entry name" value="HAD-like"/>
    <property type="match status" value="1"/>
</dbReference>
<dbReference type="Gene3D" id="3.30.70.1020">
    <property type="entry name" value="Trehalose-6-phosphate phosphatase related protein, domain 2"/>
    <property type="match status" value="1"/>
</dbReference>
<comment type="similarity">
    <text evidence="2 4">Belongs to the trehalose phosphatase family.</text>
</comment>
<evidence type="ECO:0000256" key="3">
    <source>
        <dbReference type="ARBA" id="ARBA00022801"/>
    </source>
</evidence>
<keyword evidence="3 4" id="KW-0378">Hydrolase</keyword>
<comment type="cofactor">
    <cofactor evidence="4">
        <name>Mg(2+)</name>
        <dbReference type="ChEBI" id="CHEBI:18420"/>
    </cofactor>
</comment>
<proteinExistence type="inferred from homology"/>
<dbReference type="EC" id="3.1.3.12" evidence="4"/>
<comment type="pathway">
    <text evidence="1 4">Glycan biosynthesis; trehalose biosynthesis.</text>
</comment>
<dbReference type="Proteomes" id="UP000518878">
    <property type="component" value="Unassembled WGS sequence"/>
</dbReference>
<gene>
    <name evidence="5" type="primary">otsB</name>
    <name evidence="5" type="ORF">HBF32_16845</name>
</gene>
<evidence type="ECO:0000256" key="4">
    <source>
        <dbReference type="RuleBase" id="RU361117"/>
    </source>
</evidence>
<dbReference type="AlphaFoldDB" id="A0A7X5TS86"/>
<dbReference type="PANTHER" id="PTHR43768:SF3">
    <property type="entry name" value="TREHALOSE 6-PHOSPHATE PHOSPHATASE"/>
    <property type="match status" value="1"/>
</dbReference>
<dbReference type="GO" id="GO:0000287">
    <property type="term" value="F:magnesium ion binding"/>
    <property type="evidence" value="ECO:0007669"/>
    <property type="project" value="UniProtKB-ARBA"/>
</dbReference>
<comment type="catalytic activity">
    <reaction evidence="4">
        <text>alpha,alpha-trehalose 6-phosphate + H2O = alpha,alpha-trehalose + phosphate</text>
        <dbReference type="Rhea" id="RHEA:23420"/>
        <dbReference type="ChEBI" id="CHEBI:15377"/>
        <dbReference type="ChEBI" id="CHEBI:16551"/>
        <dbReference type="ChEBI" id="CHEBI:43474"/>
        <dbReference type="ChEBI" id="CHEBI:58429"/>
        <dbReference type="EC" id="3.1.3.12"/>
    </reaction>
</comment>
<dbReference type="UniPathway" id="UPA00299"/>
<dbReference type="InterPro" id="IPR036412">
    <property type="entry name" value="HAD-like_sf"/>
</dbReference>
<dbReference type="EMBL" id="JAAQTL010000002">
    <property type="protein sequence ID" value="NID17147.1"/>
    <property type="molecule type" value="Genomic_DNA"/>
</dbReference>
<comment type="caution">
    <text evidence="5">The sequence shown here is derived from an EMBL/GenBank/DDBJ whole genome shotgun (WGS) entry which is preliminary data.</text>
</comment>
<dbReference type="GO" id="GO:0005992">
    <property type="term" value="P:trehalose biosynthetic process"/>
    <property type="evidence" value="ECO:0007669"/>
    <property type="project" value="UniProtKB-UniPathway"/>
</dbReference>
<reference evidence="5 6" key="1">
    <citation type="journal article" date="2006" name="Int. J. Syst. Evol. Microbiol.">
        <title>Dyella yeojuensis sp. nov., isolated from greenhouse soil in Korea.</title>
        <authorList>
            <person name="Kim B.Y."/>
            <person name="Weon H.Y."/>
            <person name="Lee K.H."/>
            <person name="Seok S.J."/>
            <person name="Kwon S.W."/>
            <person name="Go S.J."/>
            <person name="Stackebrandt E."/>
        </authorList>
    </citation>
    <scope>NUCLEOTIDE SEQUENCE [LARGE SCALE GENOMIC DNA]</scope>
    <source>
        <strain evidence="5 6">DSM 17673</strain>
    </source>
</reference>
<keyword evidence="4" id="KW-0479">Metal-binding</keyword>
<dbReference type="PANTHER" id="PTHR43768">
    <property type="entry name" value="TREHALOSE 6-PHOSPHATE PHOSPHATASE"/>
    <property type="match status" value="1"/>
</dbReference>
<keyword evidence="4" id="KW-0460">Magnesium</keyword>
<evidence type="ECO:0000313" key="5">
    <source>
        <dbReference type="EMBL" id="NID17147.1"/>
    </source>
</evidence>
<dbReference type="NCBIfam" id="TIGR01484">
    <property type="entry name" value="HAD-SF-IIB"/>
    <property type="match status" value="1"/>
</dbReference>
<name>A0A7X5TS86_9GAMM</name>
<dbReference type="InterPro" id="IPR006379">
    <property type="entry name" value="HAD-SF_hydro_IIB"/>
</dbReference>
<dbReference type="GO" id="GO:0004805">
    <property type="term" value="F:trehalose-phosphatase activity"/>
    <property type="evidence" value="ECO:0007669"/>
    <property type="project" value="UniProtKB-EC"/>
</dbReference>
<protein>
    <recommendedName>
        <fullName evidence="4">Trehalose 6-phosphate phosphatase</fullName>
        <ecNumber evidence="4">3.1.3.12</ecNumber>
    </recommendedName>
</protein>
<comment type="function">
    <text evidence="4">Removes the phosphate from trehalose 6-phosphate to produce free trehalose.</text>
</comment>
<dbReference type="CDD" id="cd01627">
    <property type="entry name" value="HAD_TPP"/>
    <property type="match status" value="1"/>
</dbReference>